<keyword evidence="3 10" id="KW-0812">Transmembrane</keyword>
<evidence type="ECO:0000256" key="1">
    <source>
        <dbReference type="ARBA" id="ARBA00004479"/>
    </source>
</evidence>
<evidence type="ECO:0000256" key="6">
    <source>
        <dbReference type="ARBA" id="ARBA00023037"/>
    </source>
</evidence>
<comment type="similarity">
    <text evidence="2 10">Belongs to the integrin beta chain family.</text>
</comment>
<dbReference type="GO" id="GO:0098609">
    <property type="term" value="P:cell-cell adhesion"/>
    <property type="evidence" value="ECO:0007669"/>
    <property type="project" value="TreeGrafter"/>
</dbReference>
<dbReference type="GO" id="GO:0050900">
    <property type="term" value="P:leukocyte migration"/>
    <property type="evidence" value="ECO:0007669"/>
    <property type="project" value="TreeGrafter"/>
</dbReference>
<reference evidence="12" key="1">
    <citation type="journal article" date="2023" name="Front. Mar. Sci.">
        <title>A new Merluccius polli reference genome to investigate the effects of global change in West African waters.</title>
        <authorList>
            <person name="Mateo J.L."/>
            <person name="Blanco-Fernandez C."/>
            <person name="Garcia-Vazquez E."/>
            <person name="Machado-Schiaffino G."/>
        </authorList>
    </citation>
    <scope>NUCLEOTIDE SEQUENCE</scope>
    <source>
        <strain evidence="12">C29</strain>
        <tissue evidence="12">Fin</tissue>
    </source>
</reference>
<dbReference type="Proteomes" id="UP001174136">
    <property type="component" value="Unassembled WGS sequence"/>
</dbReference>
<dbReference type="PANTHER" id="PTHR10082">
    <property type="entry name" value="INTEGRIN BETA SUBUNIT"/>
    <property type="match status" value="1"/>
</dbReference>
<dbReference type="EMBL" id="JAOPHQ010001496">
    <property type="protein sequence ID" value="KAK0150397.1"/>
    <property type="molecule type" value="Genomic_DNA"/>
</dbReference>
<dbReference type="PANTHER" id="PTHR10082:SF36">
    <property type="entry name" value="INTEGRIN BETA-7"/>
    <property type="match status" value="1"/>
</dbReference>
<keyword evidence="8" id="KW-1015">Disulfide bond</keyword>
<dbReference type="Pfam" id="PF00362">
    <property type="entry name" value="Integrin_beta"/>
    <property type="match status" value="2"/>
</dbReference>
<dbReference type="GO" id="GO:0007229">
    <property type="term" value="P:integrin-mediated signaling pathway"/>
    <property type="evidence" value="ECO:0007669"/>
    <property type="project" value="UniProtKB-KW"/>
</dbReference>
<dbReference type="GO" id="GO:0005925">
    <property type="term" value="C:focal adhesion"/>
    <property type="evidence" value="ECO:0007669"/>
    <property type="project" value="TreeGrafter"/>
</dbReference>
<keyword evidence="7" id="KW-0472">Membrane</keyword>
<keyword evidence="4" id="KW-0677">Repeat</keyword>
<dbReference type="SMART" id="SM00187">
    <property type="entry name" value="INB"/>
    <property type="match status" value="1"/>
</dbReference>
<evidence type="ECO:0000256" key="4">
    <source>
        <dbReference type="ARBA" id="ARBA00022737"/>
    </source>
</evidence>
<dbReference type="PRINTS" id="PR01186">
    <property type="entry name" value="INTEGRINB"/>
</dbReference>
<evidence type="ECO:0000256" key="2">
    <source>
        <dbReference type="ARBA" id="ARBA00007449"/>
    </source>
</evidence>
<dbReference type="SUPFAM" id="SSF53300">
    <property type="entry name" value="vWA-like"/>
    <property type="match status" value="1"/>
</dbReference>
<keyword evidence="10" id="KW-0130">Cell adhesion</keyword>
<gene>
    <name evidence="12" type="primary">Itgb7_1</name>
    <name evidence="12" type="ORF">N1851_008510</name>
</gene>
<dbReference type="GO" id="GO:0005178">
    <property type="term" value="F:integrin binding"/>
    <property type="evidence" value="ECO:0007669"/>
    <property type="project" value="TreeGrafter"/>
</dbReference>
<keyword evidence="9" id="KW-0325">Glycoprotein</keyword>
<dbReference type="GO" id="GO:0007160">
    <property type="term" value="P:cell-matrix adhesion"/>
    <property type="evidence" value="ECO:0007669"/>
    <property type="project" value="TreeGrafter"/>
</dbReference>
<keyword evidence="5" id="KW-1133">Transmembrane helix</keyword>
<evidence type="ECO:0000259" key="11">
    <source>
        <dbReference type="SMART" id="SM00187"/>
    </source>
</evidence>
<name>A0AA47P8L3_MERPO</name>
<evidence type="ECO:0000313" key="13">
    <source>
        <dbReference type="Proteomes" id="UP001174136"/>
    </source>
</evidence>
<evidence type="ECO:0000256" key="5">
    <source>
        <dbReference type="ARBA" id="ARBA00022989"/>
    </source>
</evidence>
<dbReference type="InterPro" id="IPR015812">
    <property type="entry name" value="Integrin_bsu"/>
</dbReference>
<evidence type="ECO:0000256" key="8">
    <source>
        <dbReference type="ARBA" id="ARBA00023157"/>
    </source>
</evidence>
<dbReference type="GO" id="GO:0009986">
    <property type="term" value="C:cell surface"/>
    <property type="evidence" value="ECO:0007669"/>
    <property type="project" value="TreeGrafter"/>
</dbReference>
<evidence type="ECO:0000256" key="10">
    <source>
        <dbReference type="RuleBase" id="RU000633"/>
    </source>
</evidence>
<evidence type="ECO:0000256" key="9">
    <source>
        <dbReference type="ARBA" id="ARBA00023180"/>
    </source>
</evidence>
<dbReference type="GO" id="GO:0033627">
    <property type="term" value="P:cell adhesion mediated by integrin"/>
    <property type="evidence" value="ECO:0007669"/>
    <property type="project" value="TreeGrafter"/>
</dbReference>
<keyword evidence="6 10" id="KW-0401">Integrin</keyword>
<evidence type="ECO:0000313" key="12">
    <source>
        <dbReference type="EMBL" id="KAK0150397.1"/>
    </source>
</evidence>
<comment type="caution">
    <text evidence="12">The sequence shown here is derived from an EMBL/GenBank/DDBJ whole genome shotgun (WGS) entry which is preliminary data.</text>
</comment>
<comment type="subcellular location">
    <subcellularLocation>
        <location evidence="10">Cell membrane</location>
        <topology evidence="10">Single-pass type I membrane protein</topology>
    </subcellularLocation>
    <subcellularLocation>
        <location evidence="1">Membrane</location>
        <topology evidence="1">Single-pass type I membrane protein</topology>
    </subcellularLocation>
</comment>
<accession>A0AA47P8L3</accession>
<dbReference type="AlphaFoldDB" id="A0AA47P8L3"/>
<dbReference type="InterPro" id="IPR032695">
    <property type="entry name" value="Integrin_dom_sf"/>
</dbReference>
<organism evidence="12 13">
    <name type="scientific">Merluccius polli</name>
    <name type="common">Benguela hake</name>
    <name type="synonym">Merluccius cadenati</name>
    <dbReference type="NCBI Taxonomy" id="89951"/>
    <lineage>
        <taxon>Eukaryota</taxon>
        <taxon>Metazoa</taxon>
        <taxon>Chordata</taxon>
        <taxon>Craniata</taxon>
        <taxon>Vertebrata</taxon>
        <taxon>Euteleostomi</taxon>
        <taxon>Actinopterygii</taxon>
        <taxon>Neopterygii</taxon>
        <taxon>Teleostei</taxon>
        <taxon>Neoteleostei</taxon>
        <taxon>Acanthomorphata</taxon>
        <taxon>Zeiogadaria</taxon>
        <taxon>Gadariae</taxon>
        <taxon>Gadiformes</taxon>
        <taxon>Gadoidei</taxon>
        <taxon>Merlucciidae</taxon>
        <taxon>Merluccius</taxon>
    </lineage>
</organism>
<feature type="domain" description="Integrin beta subunit VWA" evidence="11">
    <location>
        <begin position="33"/>
        <end position="404"/>
    </location>
</feature>
<evidence type="ECO:0000256" key="7">
    <source>
        <dbReference type="ARBA" id="ARBA00023136"/>
    </source>
</evidence>
<dbReference type="SUPFAM" id="SSF69179">
    <property type="entry name" value="Integrin domains"/>
    <property type="match status" value="1"/>
</dbReference>
<dbReference type="GO" id="GO:0008305">
    <property type="term" value="C:integrin complex"/>
    <property type="evidence" value="ECO:0007669"/>
    <property type="project" value="TreeGrafter"/>
</dbReference>
<dbReference type="Gene3D" id="2.60.40.1510">
    <property type="entry name" value="ntegrin, alpha v. Chain A, domain 3"/>
    <property type="match status" value="1"/>
</dbReference>
<sequence length="424" mass="47079">MCTQAQAAESASTVLGVHGVQRQNDSTVSPGMDCIGSQDFLRAEEPRERRCAAEEELTIRHCDKLHQIHRNTDPDVLKNNELSNSTDNEVQLKPQNIHIPLIEFHKRSRYRSNGLRVTRSTSITSWTCPSPWGIDLDTIKTLSLDIVNTLHKFTSNMRIGFGSFVDKVVLPYVSQIPGKKNNPCPYRGFNCQPAFSYRNILSLTKDAADFKKEVSRQRISGCDWVEERDEDPGPTRRTTRSTSLGTAGWLVSMSLTTADAISTEDYPSIGHLARVLKANNIKLVFAVTENIAEAYKRLSQMIPQSVVGVLKSDSSNVVQLITNAYNSLSSTILLEHHDAPQGLALTASPAKAPVPWRSSGECKDIKLNQQVDFTVQLTISECLKEATEFHLSVQGISEKLRVSVADAERVRLRPGSAVIPLLQR</sequence>
<dbReference type="InterPro" id="IPR002369">
    <property type="entry name" value="Integrin_bsu_VWA"/>
</dbReference>
<proteinExistence type="inferred from homology"/>
<dbReference type="Gene3D" id="3.40.50.410">
    <property type="entry name" value="von Willebrand factor, type A domain"/>
    <property type="match status" value="2"/>
</dbReference>
<protein>
    <recommendedName>
        <fullName evidence="10">Integrin beta</fullName>
    </recommendedName>
</protein>
<keyword evidence="13" id="KW-1185">Reference proteome</keyword>
<evidence type="ECO:0000256" key="3">
    <source>
        <dbReference type="ARBA" id="ARBA00022692"/>
    </source>
</evidence>
<dbReference type="InterPro" id="IPR036465">
    <property type="entry name" value="vWFA_dom_sf"/>
</dbReference>